<dbReference type="GeneID" id="8624055"/>
<sequence length="57" mass="6463">IQSIKGVGSNSKKDFITNNIKTNQNYTDHNYVSNILNTYGWLDVLARSIRARAKAHI</sequence>
<feature type="non-terminal residue" evidence="1">
    <location>
        <position position="1"/>
    </location>
</feature>
<dbReference type="InParanoid" id="Q54R61"/>
<dbReference type="RefSeq" id="XP_639122.1">
    <property type="nucleotide sequence ID" value="XM_634030.1"/>
</dbReference>
<dbReference type="EMBL" id="AAFI02000054">
    <property type="protein sequence ID" value="EAL65768.1"/>
    <property type="molecule type" value="Genomic_DNA"/>
</dbReference>
<organism evidence="1 2">
    <name type="scientific">Dictyostelium discoideum</name>
    <name type="common">Social amoeba</name>
    <dbReference type="NCBI Taxonomy" id="44689"/>
    <lineage>
        <taxon>Eukaryota</taxon>
        <taxon>Amoebozoa</taxon>
        <taxon>Evosea</taxon>
        <taxon>Eumycetozoa</taxon>
        <taxon>Dictyostelia</taxon>
        <taxon>Dictyosteliales</taxon>
        <taxon>Dictyosteliaceae</taxon>
        <taxon>Dictyostelium</taxon>
    </lineage>
</organism>
<dbReference type="SMR" id="Q54R61"/>
<dbReference type="dictyBase" id="DDB_G0283383"/>
<dbReference type="KEGG" id="ddi:DDB_G0283383"/>
<dbReference type="PaxDb" id="44689-DDB0218486"/>
<evidence type="ECO:0000313" key="1">
    <source>
        <dbReference type="EMBL" id="EAL65768.1"/>
    </source>
</evidence>
<evidence type="ECO:0000313" key="2">
    <source>
        <dbReference type="Proteomes" id="UP000002195"/>
    </source>
</evidence>
<dbReference type="VEuPathDB" id="AmoebaDB:DDB_G0283383"/>
<name>Q54R61_DICDI</name>
<keyword evidence="2" id="KW-1185">Reference proteome</keyword>
<protein>
    <submittedName>
        <fullName evidence="1">Uncharacterized protein</fullName>
    </submittedName>
</protein>
<dbReference type="HOGENOM" id="CLU_3002887_0_0_1"/>
<dbReference type="AlphaFoldDB" id="Q54R61"/>
<gene>
    <name evidence="1" type="ORF">DDB_G0283383</name>
</gene>
<dbReference type="Proteomes" id="UP000002195">
    <property type="component" value="Unassembled WGS sequence"/>
</dbReference>
<reference evidence="1 2" key="1">
    <citation type="journal article" date="2005" name="Nature">
        <title>The genome of the social amoeba Dictyostelium discoideum.</title>
        <authorList>
            <consortium name="The Dictyostelium discoideum Sequencing Consortium"/>
            <person name="Eichinger L."/>
            <person name="Pachebat J.A."/>
            <person name="Glockner G."/>
            <person name="Rajandream M.A."/>
            <person name="Sucgang R."/>
            <person name="Berriman M."/>
            <person name="Song J."/>
            <person name="Olsen R."/>
            <person name="Szafranski K."/>
            <person name="Xu Q."/>
            <person name="Tunggal B."/>
            <person name="Kummerfeld S."/>
            <person name="Madera M."/>
            <person name="Konfortov B.A."/>
            <person name="Rivero F."/>
            <person name="Bankier A.T."/>
            <person name="Lehmann R."/>
            <person name="Hamlin N."/>
            <person name="Davies R."/>
            <person name="Gaudet P."/>
            <person name="Fey P."/>
            <person name="Pilcher K."/>
            <person name="Chen G."/>
            <person name="Saunders D."/>
            <person name="Sodergren E."/>
            <person name="Davis P."/>
            <person name="Kerhornou A."/>
            <person name="Nie X."/>
            <person name="Hall N."/>
            <person name="Anjard C."/>
            <person name="Hemphill L."/>
            <person name="Bason N."/>
            <person name="Farbrother P."/>
            <person name="Desany B."/>
            <person name="Just E."/>
            <person name="Morio T."/>
            <person name="Rost R."/>
            <person name="Churcher C."/>
            <person name="Cooper J."/>
            <person name="Haydock S."/>
            <person name="van Driessche N."/>
            <person name="Cronin A."/>
            <person name="Goodhead I."/>
            <person name="Muzny D."/>
            <person name="Mourier T."/>
            <person name="Pain A."/>
            <person name="Lu M."/>
            <person name="Harper D."/>
            <person name="Lindsay R."/>
            <person name="Hauser H."/>
            <person name="James K."/>
            <person name="Quiles M."/>
            <person name="Madan Babu M."/>
            <person name="Saito T."/>
            <person name="Buchrieser C."/>
            <person name="Wardroper A."/>
            <person name="Felder M."/>
            <person name="Thangavelu M."/>
            <person name="Johnson D."/>
            <person name="Knights A."/>
            <person name="Loulseged H."/>
            <person name="Mungall K."/>
            <person name="Oliver K."/>
            <person name="Price C."/>
            <person name="Quail M.A."/>
            <person name="Urushihara H."/>
            <person name="Hernandez J."/>
            <person name="Rabbinowitsch E."/>
            <person name="Steffen D."/>
            <person name="Sanders M."/>
            <person name="Ma J."/>
            <person name="Kohara Y."/>
            <person name="Sharp S."/>
            <person name="Simmonds M."/>
            <person name="Spiegler S."/>
            <person name="Tivey A."/>
            <person name="Sugano S."/>
            <person name="White B."/>
            <person name="Walker D."/>
            <person name="Woodward J."/>
            <person name="Winckler T."/>
            <person name="Tanaka Y."/>
            <person name="Shaulsky G."/>
            <person name="Schleicher M."/>
            <person name="Weinstock G."/>
            <person name="Rosenthal A."/>
            <person name="Cox E.C."/>
            <person name="Chisholm R.L."/>
            <person name="Gibbs R."/>
            <person name="Loomis W.F."/>
            <person name="Platzer M."/>
            <person name="Kay R.R."/>
            <person name="Williams J."/>
            <person name="Dear P.H."/>
            <person name="Noegel A.A."/>
            <person name="Barrell B."/>
            <person name="Kuspa A."/>
        </authorList>
    </citation>
    <scope>NUCLEOTIDE SEQUENCE [LARGE SCALE GENOMIC DNA]</scope>
    <source>
        <strain evidence="1 2">AX4</strain>
    </source>
</reference>
<proteinExistence type="predicted"/>
<comment type="caution">
    <text evidence="1">The sequence shown here is derived from an EMBL/GenBank/DDBJ whole genome shotgun (WGS) entry which is preliminary data.</text>
</comment>
<accession>Q54R61</accession>